<dbReference type="Pfam" id="PF00078">
    <property type="entry name" value="RVT_1"/>
    <property type="match status" value="1"/>
</dbReference>
<keyword evidence="5" id="KW-0479">Metal-binding</keyword>
<evidence type="ECO:0000256" key="1">
    <source>
        <dbReference type="ARBA" id="ARBA00022603"/>
    </source>
</evidence>
<dbReference type="Pfam" id="PF17921">
    <property type="entry name" value="Integrase_H2C2"/>
    <property type="match status" value="1"/>
</dbReference>
<dbReference type="GO" id="GO:0032259">
    <property type="term" value="P:methylation"/>
    <property type="evidence" value="ECO:0007669"/>
    <property type="project" value="UniProtKB-KW"/>
</dbReference>
<dbReference type="GO" id="GO:0004519">
    <property type="term" value="F:endonuclease activity"/>
    <property type="evidence" value="ECO:0007669"/>
    <property type="project" value="UniProtKB-KW"/>
</dbReference>
<dbReference type="InterPro" id="IPR001965">
    <property type="entry name" value="Znf_PHD"/>
</dbReference>
<dbReference type="Pfam" id="PF00145">
    <property type="entry name" value="DNA_methylase"/>
    <property type="match status" value="1"/>
</dbReference>
<organism evidence="15 16">
    <name type="scientific">Cymbomonas tetramitiformis</name>
    <dbReference type="NCBI Taxonomy" id="36881"/>
    <lineage>
        <taxon>Eukaryota</taxon>
        <taxon>Viridiplantae</taxon>
        <taxon>Chlorophyta</taxon>
        <taxon>Pyramimonadophyceae</taxon>
        <taxon>Pyramimonadales</taxon>
        <taxon>Pyramimonadaceae</taxon>
        <taxon>Cymbomonas</taxon>
    </lineage>
</organism>
<keyword evidence="1" id="KW-0489">Methyltransferase</keyword>
<keyword evidence="8" id="KW-0378">Hydrolase</keyword>
<keyword evidence="10" id="KW-0695">RNA-directed DNA polymerase</keyword>
<keyword evidence="9" id="KW-0862">Zinc</keyword>
<dbReference type="Gene3D" id="1.10.340.70">
    <property type="match status" value="1"/>
</dbReference>
<evidence type="ECO:0000256" key="3">
    <source>
        <dbReference type="ARBA" id="ARBA00022695"/>
    </source>
</evidence>
<feature type="coiled-coil region" evidence="12">
    <location>
        <begin position="1868"/>
        <end position="2008"/>
    </location>
</feature>
<evidence type="ECO:0000256" key="2">
    <source>
        <dbReference type="ARBA" id="ARBA00022679"/>
    </source>
</evidence>
<protein>
    <recommendedName>
        <fullName evidence="14">PHD-type domain-containing protein</fullName>
    </recommendedName>
</protein>
<dbReference type="CDD" id="cd01647">
    <property type="entry name" value="RT_LTR"/>
    <property type="match status" value="1"/>
</dbReference>
<accession>A0AAE0FXV5</accession>
<dbReference type="InterPro" id="IPR041373">
    <property type="entry name" value="RT_RNaseH"/>
</dbReference>
<evidence type="ECO:0000259" key="14">
    <source>
        <dbReference type="PROSITE" id="PS50016"/>
    </source>
</evidence>
<dbReference type="CDD" id="cd15543">
    <property type="entry name" value="PHD_RSF1"/>
    <property type="match status" value="1"/>
</dbReference>
<dbReference type="GO" id="GO:0008270">
    <property type="term" value="F:zinc ion binding"/>
    <property type="evidence" value="ECO:0007669"/>
    <property type="project" value="UniProtKB-KW"/>
</dbReference>
<feature type="domain" description="PHD-type" evidence="14">
    <location>
        <begin position="3549"/>
        <end position="3599"/>
    </location>
</feature>
<dbReference type="InterPro" id="IPR019786">
    <property type="entry name" value="Zinc_finger_PHD-type_CS"/>
</dbReference>
<evidence type="ECO:0000256" key="7">
    <source>
        <dbReference type="ARBA" id="ARBA00022771"/>
    </source>
</evidence>
<evidence type="ECO:0000256" key="10">
    <source>
        <dbReference type="ARBA" id="ARBA00022918"/>
    </source>
</evidence>
<dbReference type="Gene3D" id="3.30.70.270">
    <property type="match status" value="2"/>
</dbReference>
<dbReference type="InterPro" id="IPR001525">
    <property type="entry name" value="C5_MeTfrase"/>
</dbReference>
<dbReference type="Pfam" id="PF00628">
    <property type="entry name" value="PHD"/>
    <property type="match status" value="1"/>
</dbReference>
<evidence type="ECO:0000256" key="5">
    <source>
        <dbReference type="ARBA" id="ARBA00022723"/>
    </source>
</evidence>
<keyword evidence="6" id="KW-0255">Endonuclease</keyword>
<evidence type="ECO:0000256" key="6">
    <source>
        <dbReference type="ARBA" id="ARBA00022759"/>
    </source>
</evidence>
<evidence type="ECO:0000256" key="12">
    <source>
        <dbReference type="SAM" id="Coils"/>
    </source>
</evidence>
<dbReference type="Gene3D" id="3.40.50.150">
    <property type="entry name" value="Vaccinia Virus protein VP39"/>
    <property type="match status" value="1"/>
</dbReference>
<evidence type="ECO:0000256" key="11">
    <source>
        <dbReference type="PROSITE-ProRule" id="PRU00146"/>
    </source>
</evidence>
<dbReference type="InterPro" id="IPR000477">
    <property type="entry name" value="RT_dom"/>
</dbReference>
<keyword evidence="7 11" id="KW-0863">Zinc-finger</keyword>
<evidence type="ECO:0000256" key="13">
    <source>
        <dbReference type="SAM" id="MobiDB-lite"/>
    </source>
</evidence>
<evidence type="ECO:0000256" key="8">
    <source>
        <dbReference type="ARBA" id="ARBA00022801"/>
    </source>
</evidence>
<keyword evidence="16" id="KW-1185">Reference proteome</keyword>
<feature type="region of interest" description="Disordered" evidence="13">
    <location>
        <begin position="3252"/>
        <end position="3278"/>
    </location>
</feature>
<dbReference type="CDD" id="cd09274">
    <property type="entry name" value="RNase_HI_RT_Ty3"/>
    <property type="match status" value="1"/>
</dbReference>
<feature type="region of interest" description="Disordered" evidence="13">
    <location>
        <begin position="2022"/>
        <end position="2095"/>
    </location>
</feature>
<dbReference type="PANTHER" id="PTHR37984">
    <property type="entry name" value="PROTEIN CBG26694"/>
    <property type="match status" value="1"/>
</dbReference>
<dbReference type="InterPro" id="IPR050951">
    <property type="entry name" value="Retrovirus_Pol_polyprotein"/>
</dbReference>
<dbReference type="Gene3D" id="3.10.10.10">
    <property type="entry name" value="HIV Type 1 Reverse Transcriptase, subunit A, domain 1"/>
    <property type="match status" value="1"/>
</dbReference>
<dbReference type="InterPro" id="IPR043502">
    <property type="entry name" value="DNA/RNA_pol_sf"/>
</dbReference>
<dbReference type="InterPro" id="IPR011011">
    <property type="entry name" value="Znf_FYVE_PHD"/>
</dbReference>
<evidence type="ECO:0000256" key="9">
    <source>
        <dbReference type="ARBA" id="ARBA00022833"/>
    </source>
</evidence>
<keyword evidence="2" id="KW-0808">Transferase</keyword>
<evidence type="ECO:0000313" key="16">
    <source>
        <dbReference type="Proteomes" id="UP001190700"/>
    </source>
</evidence>
<keyword evidence="4" id="KW-0540">Nuclease</keyword>
<feature type="region of interest" description="Disordered" evidence="13">
    <location>
        <begin position="1141"/>
        <end position="1196"/>
    </location>
</feature>
<name>A0AAE0FXV5_9CHLO</name>
<proteinExistence type="predicted"/>
<evidence type="ECO:0000313" key="15">
    <source>
        <dbReference type="EMBL" id="KAK3267713.1"/>
    </source>
</evidence>
<dbReference type="SUPFAM" id="SSF56672">
    <property type="entry name" value="DNA/RNA polymerases"/>
    <property type="match status" value="1"/>
</dbReference>
<dbReference type="Proteomes" id="UP001190700">
    <property type="component" value="Unassembled WGS sequence"/>
</dbReference>
<dbReference type="Gene3D" id="3.10.20.370">
    <property type="match status" value="1"/>
</dbReference>
<dbReference type="PANTHER" id="PTHR37984:SF5">
    <property type="entry name" value="PROTEIN NYNRIN-LIKE"/>
    <property type="match status" value="1"/>
</dbReference>
<dbReference type="InterPro" id="IPR043128">
    <property type="entry name" value="Rev_trsase/Diguanyl_cyclase"/>
</dbReference>
<dbReference type="GO" id="GO:0016787">
    <property type="term" value="F:hydrolase activity"/>
    <property type="evidence" value="ECO:0007669"/>
    <property type="project" value="UniProtKB-KW"/>
</dbReference>
<feature type="compositionally biased region" description="Basic and acidic residues" evidence="13">
    <location>
        <begin position="434"/>
        <end position="448"/>
    </location>
</feature>
<dbReference type="SUPFAM" id="SSF53335">
    <property type="entry name" value="S-adenosyl-L-methionine-dependent methyltransferases"/>
    <property type="match status" value="1"/>
</dbReference>
<dbReference type="SMART" id="SM00249">
    <property type="entry name" value="PHD"/>
    <property type="match status" value="1"/>
</dbReference>
<dbReference type="PROSITE" id="PS50016">
    <property type="entry name" value="ZF_PHD_2"/>
    <property type="match status" value="1"/>
</dbReference>
<gene>
    <name evidence="15" type="ORF">CYMTET_23747</name>
</gene>
<keyword evidence="12" id="KW-0175">Coiled coil</keyword>
<evidence type="ECO:0000256" key="4">
    <source>
        <dbReference type="ARBA" id="ARBA00022722"/>
    </source>
</evidence>
<dbReference type="PROSITE" id="PS01359">
    <property type="entry name" value="ZF_PHD_1"/>
    <property type="match status" value="1"/>
</dbReference>
<sequence>MDSEHGFLLIRGEGLEPVDESEEAAAAAAAEPEAAAAAAAAAAESAVAEALLEVECEMSETYEASSSSSWKRYLTPYTGTKDEDRSEFIQNLARAVEELRRTHEASVRAKLKSFTGQNLSAEKRTWIKNSWPDYQAIWDVLPTCMQGKDGALTTTVAFSWFMEAYEKDGVVASNMWRILKSVEEHGPLKGSIPCGKPPFHERAAGTTWTVAKAYKDGDLDGEESEEYLEEGTSIRGLTGPDGREESMYYWALRLFVAELDAKFMLKGDKEKKDLLTSRVQLAGEDGLTYMKACQRRETMVHTGRGDVTKDMIRQHIEECVDNLRIKVYRTTVKEQLRAQHPPPKAVTWKDLEEIVEVQDNLMNDNAQWILTFRQDISRRVTSPYACYEAKQHGVDLVLLNSQIRKHALAKAGAGSVAEQPTEEKKKQPVTPGKNKWEAAAGERQKDYSKTPPPPASKVGQNNNGQNVYCPTCYGGRQHASNPADCWTGSPTASVPKDFHLSRITSTKFYEAQNALMRFYNMRYRFPKKQKGVTVAEWKKIPDAEKEALVKDLSGKAKEAEPKRTVNLAEEREAMESHLSHSGGSVAGSVTGSVHTQAFSDDECDLECQTRSFAAERSVYLDQDITEEGVTTRQCLSAEVAGMDVRCGGAGPKASSSGSLYGLGRGEATHIMNMEAKACAEGVERCAAVAVALGNTQTMQGFPVKTAAEFDAEARVPRAPAADLVERKLYLLHSHIKSAAQTLNHLTAHLSIKGMVSLPNNLQTLFAVDEVEKLVAGEVVADVATLHEPGDESEQLGCVKRVAEAAMLREFDTDEASVEEADLVGCYDEEVPDLCSDDEEDGDVPLRDDDIPLEEMAEGIVDSLYRAAAACVNSQYGVHVSGDVRDIRAGSIQARTYELLKKRMEASLSEEMLSGMAQVQPVCKLVNQTLAEGLALVALEGELMLYKAILMDTGANCNIIAFKRVKELGLAIHEVEAGSKVARCDGTSTAFKHYCYVDVILAAGTPHMTLHRLHAFISYSDTTYDFLIGTGPLKNALRVTIDLYRGLAVSEAPAMLLGVDEKVTLPLIECKVPEGHRRRRNADPRVCLTSEIFDKGGMEHGCAAERAEWMDYETSVEQDEQYFDCQEEIDWDCQEETLFHAGVGERDPWEGEGKRVTKKDTSAAPQASMSEPEEDDDTSTEEDNMRLRKNPCSSIGGSREQYASKLLPPGHVGGLFIDDYTQRLLEERTKWPYSLPHTRCVPLTVEQLKASNTEFLIAASGPWKGSMTHACGDIDCRDDDEEDGSWRDQRLYASPDGFLRLCEVVEMINEEETKVKFARCQQERVVSNDKLKWPDFSSVDQKWDPYDMSTMKFWHSIVPNMSSEFVAEPDNDTLRHYGDRKLLELQRALNERMSYPSGPIIGTLMWDQKANSFCVRTKPADDALKIARAALDHSPADSSFAAKLEAELQLPHFYEGEGCWLYQHLRVLRKVDLDLLRQIIHLQYKEVEAGHEKTDKLIIRDQKARGGPKFYPVTDGEGGPGVVFDNYHAAQEYHGIWAGSSILKSCNSSTAAQTALAGYSVRRPSAPSRSVKRKTLARVNTEDAKVVESLPPVADADDTDTMMTVWRDSLKQVDTQQLVRTMVPTYVTTTSKPFDPTDPAQLVYGPLDHQTNSNGHDREDPGNQWLTDKREVRWLRVQSAQTVFVVRYRKTTDGNLKFLAGEGNTQRGVGKLFLNGKERRTYIRSVAHSTSGYLCLGGRSELPQRHGRMGMALTLDQHFEDFQDGEKVAQDIFEHIYSNDCKEVGHTIHILRMRERTGIKAVYYIFQNEEYCRQQGSTVDLSFLDKYLLKGDRKFNGLHWVGQLEVATIHRAPLSLFTQLSREEPEVQSQTQQACLQELEERAEIAEKKVEDLEEQRDGYMETLKGKLEESEARVVELEEEMEIKVKIREEAMEKRIDEYCTLKSQHVLLEYNLEKAECTLSKQEVDLSRHRKNALEKHHLRMSLEEQLKTALETVDKLNEENAKLRGQQQHVEGSNLCFTYPTLDEDTEDIPKSFPPQDVRKRPADLPTQAKPTGKARPRSVVVDPSKRKNFQRSQRTRAQVVPGHMPEDGDEDGVEQHRHEVVDNTRNTAEPNVPTTREEASLFNRAVSILHNVVARGRAELRTTPRNMRRPRFTQRLQQWDTGWECSMAEQEVLPYTVIEDLQPGGKTSVTKDEAAWLDTELNATFGGHPDFTDENWDQMRDVIRRELLEYGFIEPASIHCKHASNVVVAGKKDHQTGLWTSTRFCVDLRRCNRLSRKDKTVPHRPEELYQKVAKAKFKTTLDATKAFHQIPMTTDEDRDKTAFWWGNQLYRYTSMPFGAAGATAAFVRIMDYELRMLQHCTVCYVDDVVVYSDTAEQHIKDVEEVLRTLGDAGIRLHSGKSTFGAATVDFLGYRIGHNTIGAQEAKSKAIMELPKPEDKTGLRSILGLMNYYKGLVGEVGGPNYSELARPLNDLLRKEVTDIKAAWGTEQDESLQKLKDALCSGRCLRPIDYDKPIILYTDWSKYGIGAVLGQKDEDGVEHICVAISRSLGKTERQYASYQGEMLAVVWAVRTMRQYLHGVHFTLVTDHSPLTTLMEKTDLQGQHLRWAISLQEFDFTVRYRPGPQNENADVPSRYPLPSTVDESGARLDRSHGEPMEASYLEHNERGFCDSWCKLLTEDPPIGDEIDPELQIANYCLLQIREQLGTGPMHRLFDVHHREELECNVGTLFDTDLPDSYGDTGRLQYAAWRALSQVQPATGMQGEGSPAVYHDEKMEYGNLKKPKRIDTRVVAKSFFREAREEGVTCYEPCGGLCAGLEMLLRNGVRVNQYLYQDISPAARAVARARCFALSRRYPELFPVSAIKLEQLPADLEQITVQHFIDAGALAGERWIMVCGYPCQDLSPAGNQAGLEGRHSRLFYHAVRALSALQQLQPQRPPGYILENVSPLAHRPGTRMREEVFPHIMEFVGQPVSFDAAQAGSYAHRLRAFWSNLFQNNQFDSVMARVERPQRYVSDILEDGWQPREVVTTDEAPFHVANVKGEPMRALPTIMATQNSFAFREPRMGSLVRSVESREPPKCREPNLDEKAHAMGYSVTELRSADKLDDGKLARVLGLAMDRRAVELLYAVAEASRLGLPYSKEQHQAEETCDTPAWEPEEGDWVSAGGTAQQPEQASAAEWVSGSNQYTRHVAKSELQVGREHVDTKLQEMHKRAHKGTHGLGAKFQQRKKRWEMQPFSVAQYRGRSATGFTRAAPPTQTEPLVTGVPSWKPPAQEKPMRLPALKDTTRLVELVASVAQQQEQREDFKDIHDDEWCLRWLKSRGTVEPPAEMANRVKRRAARHRWDEATDEIYLVTYAGKKLRVPKPADRLELVRTYHDRTGHWGIRRTLNLLWQRNWWVNMKKDVVAVVTQCKTTIKFCLKKIALDQGLDVAWDELLWSLVLSYNAAVQESLKVAPFTLLFAQEATVPPALKSRLPLDFDANEVKSESDSRVRDLVARAKVVKELMLTAGCNLEIAQHRDTLLYEGRRGGGQVKDEYDLTKSKPSKHLACENCKRMDGEAFMLLCDACNKGYHTWCLEPALDSVPEGDWQCPSCLPQEVSASFVEVKSELSEKLLQAESKLKEALGKGMKLLEFDVGPKRALCGGAVKPWQALSREEVGKSEGSMGDWPDRIDWGNQEVLTEMVQRLMPGQWHEGHRTILSRKCAEQQGKARMLKGAGVVPAMQQNEVEKRGDVTKMTRMQVKNASMLHWGLELVMTVPKEVDRLAKEVDWSRVTRVWDPWAGTGVIGSVLKGHWDHLRIMNNDWNAQLRWPEAMNALQPGNYRRWKEKMLRTGELSGVGMFTLSVGKFAPDGITSEDVT</sequence>
<comment type="caution">
    <text evidence="15">The sequence shown here is derived from an EMBL/GenBank/DDBJ whole genome shotgun (WGS) entry which is preliminary data.</text>
</comment>
<feature type="compositionally biased region" description="Acidic residues" evidence="13">
    <location>
        <begin position="1170"/>
        <end position="1181"/>
    </location>
</feature>
<keyword evidence="3" id="KW-0548">Nucleotidyltransferase</keyword>
<feature type="compositionally biased region" description="Basic and acidic residues" evidence="13">
    <location>
        <begin position="1142"/>
        <end position="1160"/>
    </location>
</feature>
<dbReference type="InterPro" id="IPR019787">
    <property type="entry name" value="Znf_PHD-finger"/>
</dbReference>
<dbReference type="Pfam" id="PF17917">
    <property type="entry name" value="RT_RNaseH"/>
    <property type="match status" value="1"/>
</dbReference>
<dbReference type="Gene3D" id="2.30.30.1150">
    <property type="match status" value="1"/>
</dbReference>
<dbReference type="GO" id="GO:0008168">
    <property type="term" value="F:methyltransferase activity"/>
    <property type="evidence" value="ECO:0007669"/>
    <property type="project" value="UniProtKB-KW"/>
</dbReference>
<feature type="region of interest" description="Disordered" evidence="13">
    <location>
        <begin position="412"/>
        <end position="463"/>
    </location>
</feature>
<dbReference type="SUPFAM" id="SSF57903">
    <property type="entry name" value="FYVE/PHD zinc finger"/>
    <property type="match status" value="1"/>
</dbReference>
<reference evidence="15 16" key="1">
    <citation type="journal article" date="2015" name="Genome Biol. Evol.">
        <title>Comparative Genomics of a Bacterivorous Green Alga Reveals Evolutionary Causalities and Consequences of Phago-Mixotrophic Mode of Nutrition.</title>
        <authorList>
            <person name="Burns J.A."/>
            <person name="Paasch A."/>
            <person name="Narechania A."/>
            <person name="Kim E."/>
        </authorList>
    </citation>
    <scope>NUCLEOTIDE SEQUENCE [LARGE SCALE GENOMIC DNA]</scope>
    <source>
        <strain evidence="15 16">PLY_AMNH</strain>
    </source>
</reference>
<dbReference type="GO" id="GO:0003964">
    <property type="term" value="F:RNA-directed DNA polymerase activity"/>
    <property type="evidence" value="ECO:0007669"/>
    <property type="project" value="UniProtKB-KW"/>
</dbReference>
<dbReference type="InterPro" id="IPR041588">
    <property type="entry name" value="Integrase_H2C2"/>
</dbReference>
<dbReference type="EMBL" id="LGRX02012245">
    <property type="protein sequence ID" value="KAK3267713.1"/>
    <property type="molecule type" value="Genomic_DNA"/>
</dbReference>
<dbReference type="InterPro" id="IPR029063">
    <property type="entry name" value="SAM-dependent_MTases_sf"/>
</dbReference>